<protein>
    <recommendedName>
        <fullName evidence="6">AAA+ ATPase domain-containing protein</fullName>
    </recommendedName>
</protein>
<dbReference type="EMBL" id="MT630797">
    <property type="protein sequence ID" value="QNO43189.1"/>
    <property type="molecule type" value="Genomic_DNA"/>
</dbReference>
<dbReference type="AlphaFoldDB" id="A0A7G9Y5A5"/>
<evidence type="ECO:0008006" key="6">
    <source>
        <dbReference type="Google" id="ProtNLM"/>
    </source>
</evidence>
<proteinExistence type="predicted"/>
<dbReference type="EMBL" id="MT631101">
    <property type="protein sequence ID" value="QNO45342.1"/>
    <property type="molecule type" value="Genomic_DNA"/>
</dbReference>
<dbReference type="EMBL" id="MT630786">
    <property type="protein sequence ID" value="QNO43046.1"/>
    <property type="molecule type" value="Genomic_DNA"/>
</dbReference>
<organism evidence="3">
    <name type="scientific">Candidatus Methanogaster sp. ANME-2c ERB4</name>
    <dbReference type="NCBI Taxonomy" id="2759911"/>
    <lineage>
        <taxon>Archaea</taxon>
        <taxon>Methanobacteriati</taxon>
        <taxon>Methanobacteriota</taxon>
        <taxon>Stenosarchaea group</taxon>
        <taxon>Methanomicrobia</taxon>
        <taxon>Methanosarcinales</taxon>
        <taxon>ANME-2 cluster</taxon>
        <taxon>Candidatus Methanogasteraceae</taxon>
        <taxon>Candidatus Methanogaster</taxon>
    </lineage>
</organism>
<reference evidence="3" key="1">
    <citation type="submission" date="2020-06" db="EMBL/GenBank/DDBJ databases">
        <title>Unique genomic features of the anaerobic methanotrophic archaea.</title>
        <authorList>
            <person name="Chadwick G.L."/>
            <person name="Skennerton C.T."/>
            <person name="Laso-Perez R."/>
            <person name="Leu A.O."/>
            <person name="Speth D.R."/>
            <person name="Yu H."/>
            <person name="Morgan-Lang C."/>
            <person name="Hatzenpichler R."/>
            <person name="Goudeau D."/>
            <person name="Malmstrom R."/>
            <person name="Brazelton W.J."/>
            <person name="Woyke T."/>
            <person name="Hallam S.J."/>
            <person name="Tyson G.W."/>
            <person name="Wegener G."/>
            <person name="Boetius A."/>
            <person name="Orphan V."/>
        </authorList>
    </citation>
    <scope>NUCLEOTIDE SEQUENCE</scope>
</reference>
<evidence type="ECO:0000313" key="3">
    <source>
        <dbReference type="EMBL" id="QNO43189.1"/>
    </source>
</evidence>
<dbReference type="EMBL" id="MT631141">
    <property type="protein sequence ID" value="QNO45672.1"/>
    <property type="molecule type" value="Genomic_DNA"/>
</dbReference>
<evidence type="ECO:0000313" key="4">
    <source>
        <dbReference type="EMBL" id="QNO45342.1"/>
    </source>
</evidence>
<accession>A0A7G9Y5A5</accession>
<dbReference type="EMBL" id="MT630723">
    <property type="protein sequence ID" value="QNO42260.1"/>
    <property type="molecule type" value="Genomic_DNA"/>
</dbReference>
<evidence type="ECO:0000313" key="2">
    <source>
        <dbReference type="EMBL" id="QNO43046.1"/>
    </source>
</evidence>
<gene>
    <name evidence="5" type="ORF">BOCBCOEP_00001</name>
    <name evidence="3" type="ORF">CEGDBGHB_00011</name>
    <name evidence="2" type="ORF">HGKCJMEE_00024</name>
    <name evidence="4" type="ORF">IOFJOFCH_00002</name>
    <name evidence="1" type="ORF">LDHBDEKG_00011</name>
</gene>
<name>A0A7G9Y5A5_9EURY</name>
<dbReference type="InterPro" id="IPR027417">
    <property type="entry name" value="P-loop_NTPase"/>
</dbReference>
<evidence type="ECO:0000313" key="1">
    <source>
        <dbReference type="EMBL" id="QNO42260.1"/>
    </source>
</evidence>
<dbReference type="Gene3D" id="3.40.50.300">
    <property type="entry name" value="P-loop containing nucleotide triphosphate hydrolases"/>
    <property type="match status" value="1"/>
</dbReference>
<dbReference type="SUPFAM" id="SSF52540">
    <property type="entry name" value="P-loop containing nucleoside triphosphate hydrolases"/>
    <property type="match status" value="1"/>
</dbReference>
<evidence type="ECO:0000313" key="5">
    <source>
        <dbReference type="EMBL" id="QNO45672.1"/>
    </source>
</evidence>
<sequence length="414" mass="47080">MEFHKTSKVYVPVGLPTITFVKRANLERSVKAWEMNRAKHMLIFGPSKSGKTSLWKKYVSKEVIKVPCNSVKSIGEIYSEILFELNSFYAVEKQKELGTKAGFLAGLTATLGIFSAKTQAQSEVSNINSDKQIAVASPNIGANLLIKYLKPSEKIIVLEDFHYANDQLKHQLSQDLKAFSDDECPWIIVGIQHKTSKLLSYNIDLQQRIAEIPVEGFTNEQLKTIIELGGSALNIKFSDEVKDRIIKESLGSASLVQNICQRICIINTIYNTSKNQININDSDVVPTACKDIANENKYYYEDIVKKIGLGGRSDGSTEKYKWFLKLIREKDIPEHGLRNTEILSYLKELGHQEITQGSVTTGLSYLPRLLQKLEFPSFFDYDDSTKTFYLLDKNIKFVFKWVPEMIEDLFERDT</sequence>